<evidence type="ECO:0000313" key="4">
    <source>
        <dbReference type="Proteomes" id="UP000233325"/>
    </source>
</evidence>
<proteinExistence type="predicted"/>
<evidence type="ECO:0008006" key="5">
    <source>
        <dbReference type="Google" id="ProtNLM"/>
    </source>
</evidence>
<evidence type="ECO:0000256" key="1">
    <source>
        <dbReference type="SAM" id="Coils"/>
    </source>
</evidence>
<evidence type="ECO:0000313" key="3">
    <source>
        <dbReference type="EMBL" id="PKM88920.1"/>
    </source>
</evidence>
<comment type="caution">
    <text evidence="3">The sequence shown here is derived from an EMBL/GenBank/DDBJ whole genome shotgun (WGS) entry which is preliminary data.</text>
</comment>
<accession>A0A2N2E2I6</accession>
<dbReference type="Pfam" id="PF04977">
    <property type="entry name" value="DivIC"/>
    <property type="match status" value="1"/>
</dbReference>
<reference evidence="3 4" key="1">
    <citation type="journal article" date="2017" name="ISME J.">
        <title>Potential for microbial H2 and metal transformations associated with novel bacteria and archaea in deep terrestrial subsurface sediments.</title>
        <authorList>
            <person name="Hernsdorf A.W."/>
            <person name="Amano Y."/>
            <person name="Miyakawa K."/>
            <person name="Ise K."/>
            <person name="Suzuki Y."/>
            <person name="Anantharaman K."/>
            <person name="Probst A."/>
            <person name="Burstein D."/>
            <person name="Thomas B.C."/>
            <person name="Banfield J.F."/>
        </authorList>
    </citation>
    <scope>NUCLEOTIDE SEQUENCE [LARGE SCALE GENOMIC DNA]</scope>
    <source>
        <strain evidence="3">HGW-Falkowbacteria-2</strain>
    </source>
</reference>
<keyword evidence="2" id="KW-0812">Transmembrane</keyword>
<protein>
    <recommendedName>
        <fullName evidence="5">Septum formation initiator</fullName>
    </recommendedName>
</protein>
<feature type="coiled-coil region" evidence="1">
    <location>
        <begin position="53"/>
        <end position="80"/>
    </location>
</feature>
<gene>
    <name evidence="3" type="ORF">CVU83_00935</name>
</gene>
<dbReference type="Proteomes" id="UP000233325">
    <property type="component" value="Unassembled WGS sequence"/>
</dbReference>
<evidence type="ECO:0000256" key="2">
    <source>
        <dbReference type="SAM" id="Phobius"/>
    </source>
</evidence>
<name>A0A2N2E2I6_9BACT</name>
<organism evidence="3 4">
    <name type="scientific">Candidatus Falkowbacteria bacterium HGW-Falkowbacteria-2</name>
    <dbReference type="NCBI Taxonomy" id="2013769"/>
    <lineage>
        <taxon>Bacteria</taxon>
        <taxon>Candidatus Falkowiibacteriota</taxon>
    </lineage>
</organism>
<dbReference type="AlphaFoldDB" id="A0A2N2E2I6"/>
<keyword evidence="2" id="KW-1133">Transmembrane helix</keyword>
<feature type="transmembrane region" description="Helical" evidence="2">
    <location>
        <begin position="30"/>
        <end position="47"/>
    </location>
</feature>
<dbReference type="InterPro" id="IPR007060">
    <property type="entry name" value="FtsL/DivIC"/>
</dbReference>
<keyword evidence="2" id="KW-0472">Membrane</keyword>
<keyword evidence="1" id="KW-0175">Coiled coil</keyword>
<sequence>MAKIKNISSYKQTRRPQGSFVARLLGDKRVFAIIALIFLLLILVPLAKSYSRKRLIEKEIEGIQQEIASFEAKNSDLKEMIDYLQSDQSLEEQARLNMGLKRPGETVAVIADSVVGVQVAETKEVVNPPNWQKWWRYFAE</sequence>
<dbReference type="EMBL" id="PHAH01000008">
    <property type="protein sequence ID" value="PKM88920.1"/>
    <property type="molecule type" value="Genomic_DNA"/>
</dbReference>